<dbReference type="InterPro" id="IPR023365">
    <property type="entry name" value="Sortase_dom-sf"/>
</dbReference>
<feature type="domain" description="DUF11" evidence="3">
    <location>
        <begin position="1799"/>
        <end position="1869"/>
    </location>
</feature>
<name>A0A7C4Q3F5_9CHLR</name>
<keyword evidence="1" id="KW-0378">Hydrolase</keyword>
<dbReference type="SUPFAM" id="SSF49401">
    <property type="entry name" value="Bacterial adhesins"/>
    <property type="match status" value="1"/>
</dbReference>
<feature type="compositionally biased region" description="Polar residues" evidence="2">
    <location>
        <begin position="2915"/>
        <end position="2924"/>
    </location>
</feature>
<accession>A0A7C4Q3F5</accession>
<protein>
    <submittedName>
        <fullName evidence="4">Sortase</fullName>
    </submittedName>
</protein>
<dbReference type="PANTHER" id="PTHR34819">
    <property type="entry name" value="LARGE CYSTEINE-RICH PERIPLASMIC PROTEIN OMCB"/>
    <property type="match status" value="1"/>
</dbReference>
<dbReference type="NCBIfam" id="TIGR01076">
    <property type="entry name" value="sortase_fam"/>
    <property type="match status" value="1"/>
</dbReference>
<gene>
    <name evidence="4" type="ORF">ENT17_10150</name>
</gene>
<feature type="domain" description="DUF11" evidence="3">
    <location>
        <begin position="2372"/>
        <end position="2497"/>
    </location>
</feature>
<feature type="domain" description="DUF11" evidence="3">
    <location>
        <begin position="2238"/>
        <end position="2364"/>
    </location>
</feature>
<evidence type="ECO:0000256" key="2">
    <source>
        <dbReference type="SAM" id="MobiDB-lite"/>
    </source>
</evidence>
<feature type="domain" description="DUF11" evidence="3">
    <location>
        <begin position="2506"/>
        <end position="2626"/>
    </location>
</feature>
<dbReference type="InterPro" id="IPR013783">
    <property type="entry name" value="Ig-like_fold"/>
</dbReference>
<dbReference type="InterPro" id="IPR051172">
    <property type="entry name" value="Chlamydia_OmcB"/>
</dbReference>
<feature type="domain" description="DUF11" evidence="3">
    <location>
        <begin position="2095"/>
        <end position="2202"/>
    </location>
</feature>
<dbReference type="Pfam" id="PF01345">
    <property type="entry name" value="DUF11"/>
    <property type="match status" value="6"/>
</dbReference>
<feature type="compositionally biased region" description="Polar residues" evidence="2">
    <location>
        <begin position="1631"/>
        <end position="1641"/>
    </location>
</feature>
<feature type="compositionally biased region" description="Polar residues" evidence="2">
    <location>
        <begin position="558"/>
        <end position="567"/>
    </location>
</feature>
<dbReference type="CDD" id="cd05829">
    <property type="entry name" value="Sortase_F"/>
    <property type="match status" value="1"/>
</dbReference>
<evidence type="ECO:0000256" key="1">
    <source>
        <dbReference type="ARBA" id="ARBA00022801"/>
    </source>
</evidence>
<dbReference type="SUPFAM" id="SSF63817">
    <property type="entry name" value="Sortase"/>
    <property type="match status" value="1"/>
</dbReference>
<organism evidence="4">
    <name type="scientific">Bellilinea caldifistulae</name>
    <dbReference type="NCBI Taxonomy" id="360411"/>
    <lineage>
        <taxon>Bacteria</taxon>
        <taxon>Bacillati</taxon>
        <taxon>Chloroflexota</taxon>
        <taxon>Anaerolineae</taxon>
        <taxon>Anaerolineales</taxon>
        <taxon>Anaerolineaceae</taxon>
        <taxon>Bellilinea</taxon>
    </lineage>
</organism>
<dbReference type="InterPro" id="IPR008966">
    <property type="entry name" value="Adhesion_dom_sf"/>
</dbReference>
<dbReference type="Gene3D" id="2.40.260.10">
    <property type="entry name" value="Sortase"/>
    <property type="match status" value="1"/>
</dbReference>
<dbReference type="PANTHER" id="PTHR34819:SF3">
    <property type="entry name" value="CELL SURFACE PROTEIN"/>
    <property type="match status" value="1"/>
</dbReference>
<dbReference type="Gene3D" id="2.60.40.10">
    <property type="entry name" value="Immunoglobulins"/>
    <property type="match status" value="2"/>
</dbReference>
<dbReference type="NCBIfam" id="TIGR01451">
    <property type="entry name" value="B_ant_repeat"/>
    <property type="match status" value="9"/>
</dbReference>
<feature type="compositionally biased region" description="Low complexity" evidence="2">
    <location>
        <begin position="1604"/>
        <end position="1624"/>
    </location>
</feature>
<evidence type="ECO:0000313" key="4">
    <source>
        <dbReference type="EMBL" id="HGS87968.1"/>
    </source>
</evidence>
<comment type="caution">
    <text evidence="4">The sequence shown here is derived from an EMBL/GenBank/DDBJ whole genome shotgun (WGS) entry which is preliminary data.</text>
</comment>
<dbReference type="InterPro" id="IPR005754">
    <property type="entry name" value="Sortase"/>
</dbReference>
<dbReference type="Gene3D" id="2.60.40.740">
    <property type="match status" value="10"/>
</dbReference>
<feature type="region of interest" description="Disordered" evidence="2">
    <location>
        <begin position="558"/>
        <end position="577"/>
    </location>
</feature>
<feature type="region of interest" description="Disordered" evidence="2">
    <location>
        <begin position="2342"/>
        <end position="2368"/>
    </location>
</feature>
<reference evidence="4" key="1">
    <citation type="journal article" date="2020" name="mSystems">
        <title>Genome- and Community-Level Interaction Insights into Carbon Utilization and Element Cycling Functions of Hydrothermarchaeota in Hydrothermal Sediment.</title>
        <authorList>
            <person name="Zhou Z."/>
            <person name="Liu Y."/>
            <person name="Xu W."/>
            <person name="Pan J."/>
            <person name="Luo Z.H."/>
            <person name="Li M."/>
        </authorList>
    </citation>
    <scope>NUCLEOTIDE SEQUENCE [LARGE SCALE GENOMIC DNA]</scope>
    <source>
        <strain evidence="4">SpSt-556</strain>
    </source>
</reference>
<dbReference type="EMBL" id="DSXR01000100">
    <property type="protein sequence ID" value="HGS87968.1"/>
    <property type="molecule type" value="Genomic_DNA"/>
</dbReference>
<dbReference type="InterPro" id="IPR047589">
    <property type="entry name" value="DUF11_rpt"/>
</dbReference>
<feature type="compositionally biased region" description="Polar residues" evidence="2">
    <location>
        <begin position="1238"/>
        <end position="1250"/>
    </location>
</feature>
<feature type="region of interest" description="Disordered" evidence="2">
    <location>
        <begin position="1238"/>
        <end position="1262"/>
    </location>
</feature>
<feature type="region of interest" description="Disordered" evidence="2">
    <location>
        <begin position="1604"/>
        <end position="1641"/>
    </location>
</feature>
<dbReference type="Pfam" id="PF04203">
    <property type="entry name" value="Sortase"/>
    <property type="match status" value="1"/>
</dbReference>
<proteinExistence type="predicted"/>
<feature type="region of interest" description="Disordered" evidence="2">
    <location>
        <begin position="2915"/>
        <end position="2935"/>
    </location>
</feature>
<feature type="compositionally biased region" description="Basic and acidic residues" evidence="2">
    <location>
        <begin position="2347"/>
        <end position="2361"/>
    </location>
</feature>
<dbReference type="GO" id="GO:0016787">
    <property type="term" value="F:hydrolase activity"/>
    <property type="evidence" value="ECO:0007669"/>
    <property type="project" value="UniProtKB-KW"/>
</dbReference>
<dbReference type="InterPro" id="IPR001434">
    <property type="entry name" value="OmcB-like_DUF11"/>
</dbReference>
<dbReference type="InterPro" id="IPR042001">
    <property type="entry name" value="Sortase_F"/>
</dbReference>
<dbReference type="InterPro" id="IPR026466">
    <property type="entry name" value="Fim_isopep_form_D2_dom"/>
</dbReference>
<dbReference type="NCBIfam" id="TIGR04226">
    <property type="entry name" value="RrgB_K2N_iso_D2"/>
    <property type="match status" value="3"/>
</dbReference>
<sequence length="3120" mass="321354">MRQMAPLGLNTGLLLVWLLSLAWPTLVLAAPRFAAVPSVSINAPGQVFIGSSFSFTVTFDNTGADTGYGPYLDVFLPLSGADGIVGGPNDGISFSAASYLGAPVTTQTLGCPAGSTVTHPLTNQTVTCPAQPAGLFSPFVWQMVVVTLPFGSFVPGQPPIEVAVNAQLSNYADLNVPLPIWVGGGFMFGQDPLNNPGSDPPVSASRVQTSPNPTAALITLSKTYSGPEDETATGPNFPRRYTVTATIAAGQTLSNFVLSDSLPGNMQFVSLVSTSPGGASCSLPSTSTPGGSISCSFGSVSGSVSLTFEFFIPLRDANGNLILDPATGDDVTSCNNAAASGNWTPLDPRDSLTTITQNPAGCEHTLTDKSIAIQKGVANLSASPLSPGDVLEYTLDIQISDFFVFDQVVVTDVLSDGQRWDASFTPTLQIAGNPSTLYDSSGAFNSANYTIDTSQIGNSGPNPPDDGTNGTTTITFRISNEIISRGQDGRLIGGCVPPGGTGGVDSNCGTTNDGPTTARIVFRAVVQEEFSDTYPSGDASVDQNDVLTNTVSVGGRILSNTDATTPTGYDEEDTSASSLRIPQGSIAKSIYALNGNTDFSTPVRISPGDVVTYRVRYDLQTSDFEDLVITDYLPLPIFNAAEVGTFSNTICGIPIAGNACLGPASTYHTFSGAVTPTFSTSGMSANNSLTWNYGRYDSAHNAPSTIDLLFSVTVRTDPFADGLFLTNQANGREGSTNSTGSTSNGIVQVQLQQPVVSISKGVVWSNNAAAQFSPAAVGPITFNGAAATCAARLGETLTSGGLTASPVNSNVSNVDAGDTLMMAVILENTGRYSAYDVQVRDSLPAGMTLVSGSLCVTDGTGDAFTYTGSESSFFSAAGITLVDPGPTATPPGALDPGRQGDGSVINDGRNIAVITYLVTLDSSVDAGSTLTNIATLLAYAGAEGAANHVPGGLSDDARTTIANPAVNKQLTATEINDASNSNTQAVIGELVTYTVTLTVPEGDTPGAQLVDTLDSGLAFVDCQSISNSAGVSTDLSGGFSAACSSPVVTNSGRTVTFNLGNITNANTDNAVAETITLTYRAVVLNVSGNQAGTLLNNSARLSWSNGSVTASAPNVTVIEPVLQIAKSVSPTVTDAGNTVAFTVTLTNPVSGSTTAYDVQWSDTIPGGLSYVTGSLNLGSCTASTPPTLNDAGAPALSGSGGVFQPGQSCTITFDATVQYAVSPGQTITNTAEVRWSSLSGTVNDRSPYNTDSDERDGSGGVNDYLASGSTNLTIQSAAPGKYLMTTSEVHTGAVSGTQRVAIGEIVRYRIVVQLPEGSSPNFQIRDLLPAGLQFLDDGTTRFALVADGVGISSSGVGIIPAVNTASCTLSGTSADATTPSSPLPCILPDANIGSDSSTTADPDNYGSDVDVYFKFGSLINNDNDADGEFVVVEFNALVLNIGANTAGTTRGNQARVLINGSQNGSDSSVVNVTIAEPDLTISKAQTSVSDGGDTVTYTLTITAASGGTNRATAFDLTVSDALDSYLTPNTTSVTINSTQAAACTGNGGGTTPFSTGSSWSGNTLTVTATCLDPGSSITVTFSATVNANVPAGYTIPNTANLTYTSLPGGNGTTPNPTGSTTPGTSGSGTGERQTNRSATVNQTLAVPQISKESPAPTAYPIGATVTYPIRITLPEGVTRNLRVTDAVPSGMQYVSFSVDTTGFNGTVTGTPTVTGGVSDGDDVVFNFGDVTTNADNVTTNNAFTLNITLRVLDVSGNQIGSVLTNSASLTYTPGTGSSDVSISGGSQNITVHEPIITTTKSVTPASGVQAGSTVTYTVRFTNTGTSTAYEVTAQDVLAQGVAYNNDAACTLFDGSTSQGIGVSVSISGGTLTFDGNPSGAWDIPAGGYIECTYTATAQSSLHLDGFHTNTIDADWSSLPGSDPNGRVYDDSVNRPGVDGTQDNASANFTSPAAAIAKSDNNTSGAVIGQVIDYTLTLTSPSGTLRNAIIRDTLPAGLIYVVGSQSVGSGISPAPTFTVSSPNDGSAAVTLEWNFDDAVISNSPVTITFQAQVANVAANQNGSERTNTVTLLYTTAEGTPVSRTASDSLTILEPELEILKTVSDSAPPPGGTVTYTLTVRHTSTSAAAAFDLTWSDLIPGGLSYVPGSLTHVSGVAPGTLNASPPNLTASWASLPLGSQSVLTYQLSVPPGSNGQSYDNTASIGWSSLAGTVNGERNDSGGVNDYTASAQASLTSTGPDLAIEKSDGGSSAVPGGVIVYTLTYRNNGNGAASGVVITETVPAHTTFMAGLSSPGWSCADGSVGGTTCTYTIGTLASGSNGTLTFAVRVDNPVPAGVTQIANTVSIGDDGSRGPDPKPGDNRASDTTPLTAAPDLAISKDDGVNTAQPGDLLSYTLTYRNNGNQTATGVVISETVPLHTTFVAGSSSPGWSCANGSVGGTTCTYTIGTLASGSSGTLTFAVRVDNPVPEGVTQIANTVSIADDGDNGPDPTPGDNTDSDTDELSAAPDLAISKDDGVNVTAPGATLMYTLRIENRGNQMATGVVVTDTLPVGVTFVSASDGATYEESTRLVTWPPFDLPAQSAAVTRTLTVQVNDPLSVEITSLLNTAVVRDDGQNGIDPTPDDNTATDENVIGQGGKAIVETNQDFTVLPQVAIGEILTYEVRFKVEAGQQIADLIFSDVLDEGLAFVACDEVNASAEGLVSSRGEISGLCTSAVISAYPPGSSEPQQRGRYMTLDFGNLNNPTEQDIDLIIRYRVVVLNSSANVRGKLLNNQAEWKWDGGSLSMQAREVRIVEPTLTVVKTVDPDVGLPGATVTFRLLVKADPASDTSAWDVLLTDTLPRGLTYVPGTLRFVSGLLPNVLDDSAAPLLRVGWEVFPPDAPETILAFEAEIGNLSPGDTVENVALLSWSSLPGVVQNPQSPYNPQSDERRFQPGSPLNTYGSQADVSISSPLLPDTGFAPRQVTVLPAQPAGRRYSNISGLWLEIPALGIRRNIVGVPLQEGVWDVTWLNNLVGWLEGSAYPTRPGNTVLTGHVYDANGLPGVFVGLHTLKWGDEILIRTSTATYRYQVREVRRVLPGDISALRHEERDWLTLITCQGYQEAQNRYQWRVVVRAVLIEVTP</sequence>
<feature type="domain" description="DUF11" evidence="3">
    <location>
        <begin position="1122"/>
        <end position="1249"/>
    </location>
</feature>
<feature type="region of interest" description="Disordered" evidence="2">
    <location>
        <begin position="2477"/>
        <end position="2500"/>
    </location>
</feature>
<evidence type="ECO:0000259" key="3">
    <source>
        <dbReference type="Pfam" id="PF01345"/>
    </source>
</evidence>